<keyword evidence="6" id="KW-1185">Reference proteome</keyword>
<keyword evidence="1" id="KW-0433">Leucine-rich repeat</keyword>
<dbReference type="OrthoDB" id="7786232at2759"/>
<dbReference type="PROSITE" id="PS51450">
    <property type="entry name" value="LRR"/>
    <property type="match status" value="2"/>
</dbReference>
<dbReference type="Proteomes" id="UP001107558">
    <property type="component" value="Chromosome 3"/>
</dbReference>
<feature type="chain" id="PRO_5039928763" evidence="4">
    <location>
        <begin position="18"/>
        <end position="318"/>
    </location>
</feature>
<evidence type="ECO:0000256" key="3">
    <source>
        <dbReference type="ARBA" id="ARBA00022737"/>
    </source>
</evidence>
<comment type="caution">
    <text evidence="5">The sequence shown here is derived from an EMBL/GenBank/DDBJ whole genome shotgun (WGS) entry which is preliminary data.</text>
</comment>
<dbReference type="InterPro" id="IPR003591">
    <property type="entry name" value="Leu-rich_rpt_typical-subtyp"/>
</dbReference>
<dbReference type="Gene3D" id="3.80.10.10">
    <property type="entry name" value="Ribonuclease Inhibitor"/>
    <property type="match status" value="1"/>
</dbReference>
<reference evidence="5" key="1">
    <citation type="submission" date="2021-03" db="EMBL/GenBank/DDBJ databases">
        <title>Chromosome level genome of the anhydrobiotic midge Polypedilum vanderplanki.</title>
        <authorList>
            <person name="Yoshida Y."/>
            <person name="Kikawada T."/>
            <person name="Gusev O."/>
        </authorList>
    </citation>
    <scope>NUCLEOTIDE SEQUENCE</scope>
    <source>
        <strain evidence="5">NIAS01</strain>
        <tissue evidence="5">Whole body or cell culture</tissue>
    </source>
</reference>
<keyword evidence="2 4" id="KW-0732">Signal</keyword>
<dbReference type="InterPro" id="IPR050328">
    <property type="entry name" value="Dev_Immune_Receptor"/>
</dbReference>
<proteinExistence type="predicted"/>
<dbReference type="Pfam" id="PF13855">
    <property type="entry name" value="LRR_8"/>
    <property type="match status" value="1"/>
</dbReference>
<protein>
    <submittedName>
        <fullName evidence="5">Uncharacterized protein</fullName>
    </submittedName>
</protein>
<gene>
    <name evidence="5" type="ORF">PVAND_003072</name>
</gene>
<dbReference type="EMBL" id="JADBJN010000003">
    <property type="protein sequence ID" value="KAG5672991.1"/>
    <property type="molecule type" value="Genomic_DNA"/>
</dbReference>
<dbReference type="PANTHER" id="PTHR24373:SF275">
    <property type="entry name" value="TIR DOMAIN-CONTAINING PROTEIN"/>
    <property type="match status" value="1"/>
</dbReference>
<dbReference type="SUPFAM" id="SSF52058">
    <property type="entry name" value="L domain-like"/>
    <property type="match status" value="1"/>
</dbReference>
<evidence type="ECO:0000313" key="6">
    <source>
        <dbReference type="Proteomes" id="UP001107558"/>
    </source>
</evidence>
<dbReference type="InterPro" id="IPR032675">
    <property type="entry name" value="LRR_dom_sf"/>
</dbReference>
<dbReference type="PANTHER" id="PTHR24373">
    <property type="entry name" value="SLIT RELATED LEUCINE-RICH REPEAT NEURONAL PROTEIN"/>
    <property type="match status" value="1"/>
</dbReference>
<dbReference type="AlphaFoldDB" id="A0A9J6BT02"/>
<feature type="signal peptide" evidence="4">
    <location>
        <begin position="1"/>
        <end position="17"/>
    </location>
</feature>
<sequence>MNKILFLKLIYVAYIAAHPLTNTLECYFDEDKIVSITGYSCILTDINVNITKRTQKIIITGVHNEHHADEHIVNIKVFDSYMPFIVPEILSAFPNIEGLEIRKSSLQRIQPFVLSTAPNLKDILIVDNNIPVLEHGAFEGLENLEHLLLVGNHIETIEENAFFGLNKLQTLWLTHNRFTKLPSATFAGLTNLRKLFITHTFLARIGAQLLHNNTQLQQLVLTDNKINEIESTFVDELGNLEILKLKSNVCVDEDFVDVKEKINKNDLVEALGKCFDNFAIGGSEIRRESPENIVQRVILEFHGKFAIYSENGDVLFSN</sequence>
<evidence type="ECO:0000313" key="5">
    <source>
        <dbReference type="EMBL" id="KAG5672991.1"/>
    </source>
</evidence>
<organism evidence="5 6">
    <name type="scientific">Polypedilum vanderplanki</name>
    <name type="common">Sleeping chironomid midge</name>
    <dbReference type="NCBI Taxonomy" id="319348"/>
    <lineage>
        <taxon>Eukaryota</taxon>
        <taxon>Metazoa</taxon>
        <taxon>Ecdysozoa</taxon>
        <taxon>Arthropoda</taxon>
        <taxon>Hexapoda</taxon>
        <taxon>Insecta</taxon>
        <taxon>Pterygota</taxon>
        <taxon>Neoptera</taxon>
        <taxon>Endopterygota</taxon>
        <taxon>Diptera</taxon>
        <taxon>Nematocera</taxon>
        <taxon>Chironomoidea</taxon>
        <taxon>Chironomidae</taxon>
        <taxon>Chironominae</taxon>
        <taxon>Polypedilum</taxon>
        <taxon>Polypedilum</taxon>
    </lineage>
</organism>
<evidence type="ECO:0000256" key="1">
    <source>
        <dbReference type="ARBA" id="ARBA00022614"/>
    </source>
</evidence>
<dbReference type="InterPro" id="IPR001611">
    <property type="entry name" value="Leu-rich_rpt"/>
</dbReference>
<dbReference type="SMART" id="SM00369">
    <property type="entry name" value="LRR_TYP"/>
    <property type="match status" value="4"/>
</dbReference>
<evidence type="ECO:0000256" key="4">
    <source>
        <dbReference type="SAM" id="SignalP"/>
    </source>
</evidence>
<evidence type="ECO:0000256" key="2">
    <source>
        <dbReference type="ARBA" id="ARBA00022729"/>
    </source>
</evidence>
<name>A0A9J6BT02_POLVA</name>
<accession>A0A9J6BT02</accession>
<keyword evidence="3" id="KW-0677">Repeat</keyword>